<evidence type="ECO:0000313" key="4">
    <source>
        <dbReference type="Proteomes" id="UP000655443"/>
    </source>
</evidence>
<dbReference type="SUPFAM" id="SSF51735">
    <property type="entry name" value="NAD(P)-binding Rossmann-fold domains"/>
    <property type="match status" value="1"/>
</dbReference>
<dbReference type="InterPro" id="IPR028939">
    <property type="entry name" value="P5C_Rdtase_cat_N"/>
</dbReference>
<dbReference type="PANTHER" id="PTHR14239">
    <property type="entry name" value="DUDULIN-RELATED"/>
    <property type="match status" value="1"/>
</dbReference>
<comment type="caution">
    <text evidence="3">The sequence shown here is derived from an EMBL/GenBank/DDBJ whole genome shotgun (WGS) entry which is preliminary data.</text>
</comment>
<gene>
    <name evidence="3" type="ORF">GCM10010339_38600</name>
</gene>
<organism evidence="3 4">
    <name type="scientific">Streptomyces alanosinicus</name>
    <dbReference type="NCBI Taxonomy" id="68171"/>
    <lineage>
        <taxon>Bacteria</taxon>
        <taxon>Bacillati</taxon>
        <taxon>Actinomycetota</taxon>
        <taxon>Actinomycetes</taxon>
        <taxon>Kitasatosporales</taxon>
        <taxon>Streptomycetaceae</taxon>
        <taxon>Streptomyces</taxon>
    </lineage>
</organism>
<dbReference type="Gene3D" id="3.40.50.720">
    <property type="entry name" value="NAD(P)-binding Rossmann-like Domain"/>
    <property type="match status" value="1"/>
</dbReference>
<accession>A0A918YI82</accession>
<feature type="domain" description="Pyrroline-5-carboxylate reductase catalytic N-terminal" evidence="2">
    <location>
        <begin position="2"/>
        <end position="106"/>
    </location>
</feature>
<keyword evidence="1" id="KW-0560">Oxidoreductase</keyword>
<name>A0A918YI82_9ACTN</name>
<reference evidence="3" key="1">
    <citation type="journal article" date="2014" name="Int. J. Syst. Evol. Microbiol.">
        <title>Complete genome sequence of Corynebacterium casei LMG S-19264T (=DSM 44701T), isolated from a smear-ripened cheese.</title>
        <authorList>
            <consortium name="US DOE Joint Genome Institute (JGI-PGF)"/>
            <person name="Walter F."/>
            <person name="Albersmeier A."/>
            <person name="Kalinowski J."/>
            <person name="Ruckert C."/>
        </authorList>
    </citation>
    <scope>NUCLEOTIDE SEQUENCE</scope>
    <source>
        <strain evidence="3">JCM 4714</strain>
    </source>
</reference>
<dbReference type="InterPro" id="IPR036291">
    <property type="entry name" value="NAD(P)-bd_dom_sf"/>
</dbReference>
<sequence>MKIAVLGTGGGARCHIAKLGELGHEVLVGTREPAVTLARTEPDMMGTPPLAGFLAEHPGAQLHTFGDAAAASDGVVINGIDGHNAVRALSAIADQLAGKTLIDYAVPFIYRHEPEHPWPTPWGIMPKLEPVDTDSLGERIQRALPRTKVVKSFVTQEQSTVVDPKSVGGGEHTMFVAGDHEDAKRQTVDLLTSYGWTDILDLGPLVSARGMEMYAHLHSAIGFGLGQRFGGHFGIKVVR</sequence>
<dbReference type="EMBL" id="BMVG01000008">
    <property type="protein sequence ID" value="GHE04947.1"/>
    <property type="molecule type" value="Genomic_DNA"/>
</dbReference>
<protein>
    <submittedName>
        <fullName evidence="3">Oxidoreductase</fullName>
    </submittedName>
</protein>
<dbReference type="Proteomes" id="UP000655443">
    <property type="component" value="Unassembled WGS sequence"/>
</dbReference>
<dbReference type="GO" id="GO:0008823">
    <property type="term" value="F:cupric reductase (NADH) activity"/>
    <property type="evidence" value="ECO:0007669"/>
    <property type="project" value="TreeGrafter"/>
</dbReference>
<dbReference type="AlphaFoldDB" id="A0A918YI82"/>
<dbReference type="InterPro" id="IPR051267">
    <property type="entry name" value="STEAP_metalloreductase"/>
</dbReference>
<evidence type="ECO:0000256" key="1">
    <source>
        <dbReference type="ARBA" id="ARBA00023002"/>
    </source>
</evidence>
<dbReference type="GO" id="GO:0015677">
    <property type="term" value="P:copper ion import"/>
    <property type="evidence" value="ECO:0007669"/>
    <property type="project" value="TreeGrafter"/>
</dbReference>
<keyword evidence="4" id="KW-1185">Reference proteome</keyword>
<dbReference type="GO" id="GO:0005886">
    <property type="term" value="C:plasma membrane"/>
    <property type="evidence" value="ECO:0007669"/>
    <property type="project" value="TreeGrafter"/>
</dbReference>
<dbReference type="PANTHER" id="PTHR14239:SF0">
    <property type="entry name" value="F420-DEPENDENT NADP REDUCTASE"/>
    <property type="match status" value="1"/>
</dbReference>
<dbReference type="GO" id="GO:0052851">
    <property type="term" value="F:ferric-chelate reductase (NADPH) activity"/>
    <property type="evidence" value="ECO:0007669"/>
    <property type="project" value="TreeGrafter"/>
</dbReference>
<proteinExistence type="predicted"/>
<evidence type="ECO:0000313" key="3">
    <source>
        <dbReference type="EMBL" id="GHE04947.1"/>
    </source>
</evidence>
<dbReference type="Pfam" id="PF03807">
    <property type="entry name" value="F420_oxidored"/>
    <property type="match status" value="1"/>
</dbReference>
<evidence type="ECO:0000259" key="2">
    <source>
        <dbReference type="Pfam" id="PF03807"/>
    </source>
</evidence>
<reference evidence="3" key="2">
    <citation type="submission" date="2020-09" db="EMBL/GenBank/DDBJ databases">
        <authorList>
            <person name="Sun Q."/>
            <person name="Ohkuma M."/>
        </authorList>
    </citation>
    <scope>NUCLEOTIDE SEQUENCE</scope>
    <source>
        <strain evidence="3">JCM 4714</strain>
    </source>
</reference>
<dbReference type="RefSeq" id="WP_189954000.1">
    <property type="nucleotide sequence ID" value="NZ_BMVG01000008.1"/>
</dbReference>